<comment type="caution">
    <text evidence="9">The sequence shown here is derived from an EMBL/GenBank/DDBJ whole genome shotgun (WGS) entry which is preliminary data.</text>
</comment>
<dbReference type="InterPro" id="IPR017941">
    <property type="entry name" value="Rieske_2Fe-2S"/>
</dbReference>
<dbReference type="InterPro" id="IPR012748">
    <property type="entry name" value="Rieske-like_NirD"/>
</dbReference>
<sequence length="135" mass="14546">MLPGRNTTGTRGTHRAPRFASVMSDPTWVAVCRYEDLDAEHGVAVLVHGRGVAVFRSAEGRVLAVANRDPFSRGSALAKGLVGTVDGVTYVSCPTHLRAFDLDTGVCLEEPHVRVSTYDVRVREGMVEVGPRRAA</sequence>
<dbReference type="GO" id="GO:0046872">
    <property type="term" value="F:metal ion binding"/>
    <property type="evidence" value="ECO:0007669"/>
    <property type="project" value="UniProtKB-KW"/>
</dbReference>
<proteinExistence type="predicted"/>
<dbReference type="GO" id="GO:0008942">
    <property type="term" value="F:nitrite reductase [NAD(P)H] activity"/>
    <property type="evidence" value="ECO:0007669"/>
    <property type="project" value="InterPro"/>
</dbReference>
<reference evidence="9" key="1">
    <citation type="journal article" date="2022" name="Cell">
        <title>Repeat-based holocentromeres influence genome architecture and karyotype evolution.</title>
        <authorList>
            <person name="Hofstatter P.G."/>
            <person name="Thangavel G."/>
            <person name="Lux T."/>
            <person name="Neumann P."/>
            <person name="Vondrak T."/>
            <person name="Novak P."/>
            <person name="Zhang M."/>
            <person name="Costa L."/>
            <person name="Castellani M."/>
            <person name="Scott A."/>
            <person name="Toegelov H."/>
            <person name="Fuchs J."/>
            <person name="Mata-Sucre Y."/>
            <person name="Dias Y."/>
            <person name="Vanzela A.L.L."/>
            <person name="Huettel B."/>
            <person name="Almeida C.C.S."/>
            <person name="Simkova H."/>
            <person name="Souza G."/>
            <person name="Pedrosa-Harand A."/>
            <person name="Macas J."/>
            <person name="Mayer K.F.X."/>
            <person name="Houben A."/>
            <person name="Marques A."/>
        </authorList>
    </citation>
    <scope>NUCLEOTIDE SEQUENCE</scope>
    <source>
        <strain evidence="9">RhyBre1mFocal</strain>
    </source>
</reference>
<evidence type="ECO:0000313" key="9">
    <source>
        <dbReference type="EMBL" id="KAJ1683821.1"/>
    </source>
</evidence>
<keyword evidence="1" id="KW-0001">2Fe-2S</keyword>
<name>A0A9P9Z7H5_9POAL</name>
<accession>A0A9P9Z7H5</accession>
<dbReference type="PROSITE" id="PS51296">
    <property type="entry name" value="RIESKE"/>
    <property type="match status" value="1"/>
</dbReference>
<evidence type="ECO:0000256" key="4">
    <source>
        <dbReference type="ARBA" id="ARBA00023002"/>
    </source>
</evidence>
<evidence type="ECO:0000256" key="6">
    <source>
        <dbReference type="ARBA" id="ARBA00023014"/>
    </source>
</evidence>
<dbReference type="GO" id="GO:0042128">
    <property type="term" value="P:nitrate assimilation"/>
    <property type="evidence" value="ECO:0007669"/>
    <property type="project" value="UniProtKB-KW"/>
</dbReference>
<evidence type="ECO:0000259" key="8">
    <source>
        <dbReference type="PROSITE" id="PS51296"/>
    </source>
</evidence>
<keyword evidence="5" id="KW-0408">Iron</keyword>
<dbReference type="GO" id="GO:0051537">
    <property type="term" value="F:2 iron, 2 sulfur cluster binding"/>
    <property type="evidence" value="ECO:0007669"/>
    <property type="project" value="UniProtKB-KW"/>
</dbReference>
<dbReference type="CDD" id="cd03529">
    <property type="entry name" value="Rieske_NirD"/>
    <property type="match status" value="1"/>
</dbReference>
<keyword evidence="6" id="KW-0411">Iron-sulfur</keyword>
<protein>
    <recommendedName>
        <fullName evidence="8">Rieske domain-containing protein</fullName>
    </recommendedName>
</protein>
<evidence type="ECO:0000256" key="7">
    <source>
        <dbReference type="ARBA" id="ARBA00023063"/>
    </source>
</evidence>
<evidence type="ECO:0000256" key="1">
    <source>
        <dbReference type="ARBA" id="ARBA00022714"/>
    </source>
</evidence>
<dbReference type="Gene3D" id="2.102.10.10">
    <property type="entry name" value="Rieske [2Fe-2S] iron-sulphur domain"/>
    <property type="match status" value="1"/>
</dbReference>
<dbReference type="PANTHER" id="PTHR40562:SF1">
    <property type="entry name" value="NITRITE REDUCTASE (NADH) SMALL SUBUNIT"/>
    <property type="match status" value="1"/>
</dbReference>
<dbReference type="NCBIfam" id="TIGR02378">
    <property type="entry name" value="nirD_assim_sml"/>
    <property type="match status" value="1"/>
</dbReference>
<evidence type="ECO:0000256" key="5">
    <source>
        <dbReference type="ARBA" id="ARBA00023004"/>
    </source>
</evidence>
<dbReference type="AlphaFoldDB" id="A0A9P9Z7H5"/>
<evidence type="ECO:0000313" key="10">
    <source>
        <dbReference type="Proteomes" id="UP001151287"/>
    </source>
</evidence>
<evidence type="ECO:0000256" key="2">
    <source>
        <dbReference type="ARBA" id="ARBA00022723"/>
    </source>
</evidence>
<keyword evidence="7" id="KW-0534">Nitrate assimilation</keyword>
<dbReference type="EMBL" id="JAMQYH010000097">
    <property type="protein sequence ID" value="KAJ1683821.1"/>
    <property type="molecule type" value="Genomic_DNA"/>
</dbReference>
<gene>
    <name evidence="9" type="ORF">LUZ63_020966</name>
</gene>
<feature type="domain" description="Rieske" evidence="8">
    <location>
        <begin position="29"/>
        <end position="129"/>
    </location>
</feature>
<organism evidence="9 10">
    <name type="scientific">Rhynchospora breviuscula</name>
    <dbReference type="NCBI Taxonomy" id="2022672"/>
    <lineage>
        <taxon>Eukaryota</taxon>
        <taxon>Viridiplantae</taxon>
        <taxon>Streptophyta</taxon>
        <taxon>Embryophyta</taxon>
        <taxon>Tracheophyta</taxon>
        <taxon>Spermatophyta</taxon>
        <taxon>Magnoliopsida</taxon>
        <taxon>Liliopsida</taxon>
        <taxon>Poales</taxon>
        <taxon>Cyperaceae</taxon>
        <taxon>Cyperoideae</taxon>
        <taxon>Rhynchosporeae</taxon>
        <taxon>Rhynchospora</taxon>
    </lineage>
</organism>
<dbReference type="PANTHER" id="PTHR40562">
    <property type="match status" value="1"/>
</dbReference>
<keyword evidence="3" id="KW-0809">Transit peptide</keyword>
<keyword evidence="4" id="KW-0560">Oxidoreductase</keyword>
<dbReference type="PROSITE" id="PS51300">
    <property type="entry name" value="NIRD"/>
    <property type="match status" value="1"/>
</dbReference>
<dbReference type="SUPFAM" id="SSF50022">
    <property type="entry name" value="ISP domain"/>
    <property type="match status" value="1"/>
</dbReference>
<dbReference type="Proteomes" id="UP001151287">
    <property type="component" value="Unassembled WGS sequence"/>
</dbReference>
<dbReference type="InterPro" id="IPR036922">
    <property type="entry name" value="Rieske_2Fe-2S_sf"/>
</dbReference>
<dbReference type="Pfam" id="PF13806">
    <property type="entry name" value="Rieske_2"/>
    <property type="match status" value="1"/>
</dbReference>
<evidence type="ECO:0000256" key="3">
    <source>
        <dbReference type="ARBA" id="ARBA00022946"/>
    </source>
</evidence>
<dbReference type="InterPro" id="IPR017881">
    <property type="entry name" value="NirD"/>
</dbReference>
<keyword evidence="2" id="KW-0479">Metal-binding</keyword>
<keyword evidence="10" id="KW-1185">Reference proteome</keyword>